<reference evidence="2 3" key="1">
    <citation type="journal article" date="2011" name="J. Bacteriol.">
        <title>Genome sequence of Chthoniobacter flavus Ellin428, an aerobic heterotrophic soil bacterium.</title>
        <authorList>
            <person name="Kant R."/>
            <person name="van Passel M.W."/>
            <person name="Palva A."/>
            <person name="Lucas S."/>
            <person name="Lapidus A."/>
            <person name="Glavina Del Rio T."/>
            <person name="Dalin E."/>
            <person name="Tice H."/>
            <person name="Bruce D."/>
            <person name="Goodwin L."/>
            <person name="Pitluck S."/>
            <person name="Larimer F.W."/>
            <person name="Land M.L."/>
            <person name="Hauser L."/>
            <person name="Sangwan P."/>
            <person name="de Vos W.M."/>
            <person name="Janssen P.H."/>
            <person name="Smidt H."/>
        </authorList>
    </citation>
    <scope>NUCLEOTIDE SEQUENCE [LARGE SCALE GENOMIC DNA]</scope>
    <source>
        <strain evidence="2 3">Ellin428</strain>
    </source>
</reference>
<dbReference type="PANTHER" id="PTHR23419">
    <property type="entry name" value="DIVALENT CATION TOLERANCE CUTA-RELATED"/>
    <property type="match status" value="1"/>
</dbReference>
<evidence type="ECO:0000313" key="2">
    <source>
        <dbReference type="EMBL" id="EDY17661.1"/>
    </source>
</evidence>
<dbReference type="PANTHER" id="PTHR23419:SF8">
    <property type="entry name" value="FI09726P"/>
    <property type="match status" value="1"/>
</dbReference>
<dbReference type="eggNOG" id="COG1324">
    <property type="taxonomic scope" value="Bacteria"/>
</dbReference>
<dbReference type="FunCoup" id="B4D710">
    <property type="interactions" value="162"/>
</dbReference>
<dbReference type="Pfam" id="PF03091">
    <property type="entry name" value="CutA1"/>
    <property type="match status" value="1"/>
</dbReference>
<comment type="similarity">
    <text evidence="1">Belongs to the CutA family.</text>
</comment>
<evidence type="ECO:0000256" key="1">
    <source>
        <dbReference type="ARBA" id="ARBA00010169"/>
    </source>
</evidence>
<dbReference type="Gene3D" id="3.30.70.120">
    <property type="match status" value="1"/>
</dbReference>
<dbReference type="InterPro" id="IPR015867">
    <property type="entry name" value="N-reg_PII/ATP_PRibTrfase_C"/>
</dbReference>
<dbReference type="Proteomes" id="UP000005824">
    <property type="component" value="Unassembled WGS sequence"/>
</dbReference>
<dbReference type="InterPro" id="IPR011322">
    <property type="entry name" value="N-reg_PII-like_a/b"/>
</dbReference>
<organism evidence="2 3">
    <name type="scientific">Chthoniobacter flavus Ellin428</name>
    <dbReference type="NCBI Taxonomy" id="497964"/>
    <lineage>
        <taxon>Bacteria</taxon>
        <taxon>Pseudomonadati</taxon>
        <taxon>Verrucomicrobiota</taxon>
        <taxon>Spartobacteria</taxon>
        <taxon>Chthoniobacterales</taxon>
        <taxon>Chthoniobacteraceae</taxon>
        <taxon>Chthoniobacter</taxon>
    </lineage>
</organism>
<name>B4D710_9BACT</name>
<proteinExistence type="inferred from homology"/>
<comment type="caution">
    <text evidence="2">The sequence shown here is derived from an EMBL/GenBank/DDBJ whole genome shotgun (WGS) entry which is preliminary data.</text>
</comment>
<dbReference type="SUPFAM" id="SSF54913">
    <property type="entry name" value="GlnB-like"/>
    <property type="match status" value="1"/>
</dbReference>
<dbReference type="AlphaFoldDB" id="B4D710"/>
<sequence length="86" mass="9633">MRKLVDEQRVACGNLVPGVESIYRWQGKVETSSEVLVIFKTTAARYPELETRIRELHSYEVPEIIALPAGAGLPAYLQWVGESCRG</sequence>
<dbReference type="STRING" id="497964.CfE428DRAFT_4700"/>
<evidence type="ECO:0000313" key="3">
    <source>
        <dbReference type="Proteomes" id="UP000005824"/>
    </source>
</evidence>
<accession>B4D710</accession>
<dbReference type="InParanoid" id="B4D710"/>
<protein>
    <submittedName>
        <fullName evidence="2">CutA1 divalent ion tolerance protein</fullName>
    </submittedName>
</protein>
<dbReference type="InterPro" id="IPR004323">
    <property type="entry name" value="Ion_tolerance_CutA"/>
</dbReference>
<keyword evidence="3" id="KW-1185">Reference proteome</keyword>
<dbReference type="EMBL" id="ABVL01000017">
    <property type="protein sequence ID" value="EDY17661.1"/>
    <property type="molecule type" value="Genomic_DNA"/>
</dbReference>
<dbReference type="GO" id="GO:0010038">
    <property type="term" value="P:response to metal ion"/>
    <property type="evidence" value="ECO:0007669"/>
    <property type="project" value="InterPro"/>
</dbReference>
<gene>
    <name evidence="2" type="ORF">CfE428DRAFT_4700</name>
</gene>
<dbReference type="GO" id="GO:0005507">
    <property type="term" value="F:copper ion binding"/>
    <property type="evidence" value="ECO:0007669"/>
    <property type="project" value="TreeGrafter"/>
</dbReference>